<protein>
    <recommendedName>
        <fullName evidence="6">Pentatricopeptide repeat-containing protein</fullName>
    </recommendedName>
</protein>
<evidence type="ECO:0000313" key="4">
    <source>
        <dbReference type="EMBL" id="KAI9185490.1"/>
    </source>
</evidence>
<dbReference type="Pfam" id="PF01535">
    <property type="entry name" value="PPR"/>
    <property type="match status" value="1"/>
</dbReference>
<dbReference type="PANTHER" id="PTHR47941">
    <property type="entry name" value="PENTATRICOPEPTIDE REPEAT-CONTAINING PROTEIN 3, MITOCHONDRIAL"/>
    <property type="match status" value="1"/>
</dbReference>
<dbReference type="PROSITE" id="PS51375">
    <property type="entry name" value="PPR"/>
    <property type="match status" value="1"/>
</dbReference>
<keyword evidence="2" id="KW-0677">Repeat</keyword>
<proteinExistence type="inferred from homology"/>
<evidence type="ECO:0008006" key="6">
    <source>
        <dbReference type="Google" id="ProtNLM"/>
    </source>
</evidence>
<keyword evidence="5" id="KW-1185">Reference proteome</keyword>
<dbReference type="Proteomes" id="UP001064489">
    <property type="component" value="Chromosome 3"/>
</dbReference>
<gene>
    <name evidence="4" type="ORF">LWI28_007842</name>
</gene>
<evidence type="ECO:0000256" key="1">
    <source>
        <dbReference type="ARBA" id="ARBA00007626"/>
    </source>
</evidence>
<sequence length="134" mass="15113">MLLSVLSSSKIPVEALQLYSSVRNDGGFPSLNSLNVFLECLVNCNRFDKTLELFEDIVVSGFRADKFTYGKAVQAAVKMGDLRGQDSLCKEKKMRDAEKLFDEMCKRNMFPTRVTYNTLIDGYCKAAELDKAFV</sequence>
<dbReference type="EMBL" id="JAJSOW010000100">
    <property type="protein sequence ID" value="KAI9185490.1"/>
    <property type="molecule type" value="Genomic_DNA"/>
</dbReference>
<name>A0AAD5NW52_ACENE</name>
<reference evidence="4" key="2">
    <citation type="submission" date="2023-02" db="EMBL/GenBank/DDBJ databases">
        <authorList>
            <person name="Swenson N.G."/>
            <person name="Wegrzyn J.L."/>
            <person name="Mcevoy S.L."/>
        </authorList>
    </citation>
    <scope>NUCLEOTIDE SEQUENCE</scope>
    <source>
        <strain evidence="4">91603</strain>
        <tissue evidence="4">Leaf</tissue>
    </source>
</reference>
<dbReference type="InterPro" id="IPR011990">
    <property type="entry name" value="TPR-like_helical_dom_sf"/>
</dbReference>
<accession>A0AAD5NW52</accession>
<dbReference type="AlphaFoldDB" id="A0AAD5NW52"/>
<reference evidence="4" key="1">
    <citation type="journal article" date="2022" name="Plant J.">
        <title>Strategies of tolerance reflected in two North American maple genomes.</title>
        <authorList>
            <person name="McEvoy S.L."/>
            <person name="Sezen U.U."/>
            <person name="Trouern-Trend A."/>
            <person name="McMahon S.M."/>
            <person name="Schaberg P.G."/>
            <person name="Yang J."/>
            <person name="Wegrzyn J.L."/>
            <person name="Swenson N.G."/>
        </authorList>
    </citation>
    <scope>NUCLEOTIDE SEQUENCE</scope>
    <source>
        <strain evidence="4">91603</strain>
    </source>
</reference>
<dbReference type="NCBIfam" id="TIGR00756">
    <property type="entry name" value="PPR"/>
    <property type="match status" value="3"/>
</dbReference>
<evidence type="ECO:0000313" key="5">
    <source>
        <dbReference type="Proteomes" id="UP001064489"/>
    </source>
</evidence>
<evidence type="ECO:0000256" key="3">
    <source>
        <dbReference type="PROSITE-ProRule" id="PRU00708"/>
    </source>
</evidence>
<comment type="similarity">
    <text evidence="1">Belongs to the PPR family. P subfamily.</text>
</comment>
<evidence type="ECO:0000256" key="2">
    <source>
        <dbReference type="ARBA" id="ARBA00022737"/>
    </source>
</evidence>
<organism evidence="4 5">
    <name type="scientific">Acer negundo</name>
    <name type="common">Box elder</name>
    <dbReference type="NCBI Taxonomy" id="4023"/>
    <lineage>
        <taxon>Eukaryota</taxon>
        <taxon>Viridiplantae</taxon>
        <taxon>Streptophyta</taxon>
        <taxon>Embryophyta</taxon>
        <taxon>Tracheophyta</taxon>
        <taxon>Spermatophyta</taxon>
        <taxon>Magnoliopsida</taxon>
        <taxon>eudicotyledons</taxon>
        <taxon>Gunneridae</taxon>
        <taxon>Pentapetalae</taxon>
        <taxon>rosids</taxon>
        <taxon>malvids</taxon>
        <taxon>Sapindales</taxon>
        <taxon>Sapindaceae</taxon>
        <taxon>Hippocastanoideae</taxon>
        <taxon>Acereae</taxon>
        <taxon>Acer</taxon>
    </lineage>
</organism>
<dbReference type="Gene3D" id="1.25.40.10">
    <property type="entry name" value="Tetratricopeptide repeat domain"/>
    <property type="match status" value="2"/>
</dbReference>
<dbReference type="Pfam" id="PF13041">
    <property type="entry name" value="PPR_2"/>
    <property type="match status" value="1"/>
</dbReference>
<dbReference type="InterPro" id="IPR002885">
    <property type="entry name" value="PPR_rpt"/>
</dbReference>
<comment type="caution">
    <text evidence="4">The sequence shown here is derived from an EMBL/GenBank/DDBJ whole genome shotgun (WGS) entry which is preliminary data.</text>
</comment>
<feature type="repeat" description="PPR" evidence="3">
    <location>
        <begin position="112"/>
        <end position="134"/>
    </location>
</feature>